<proteinExistence type="inferred from homology"/>
<dbReference type="EMBL" id="JADIMP010000060">
    <property type="protein sequence ID" value="MBO8441542.1"/>
    <property type="molecule type" value="Genomic_DNA"/>
</dbReference>
<evidence type="ECO:0000259" key="8">
    <source>
        <dbReference type="Pfam" id="PF00483"/>
    </source>
</evidence>
<dbReference type="Gene3D" id="3.90.550.10">
    <property type="entry name" value="Spore Coat Polysaccharide Biosynthesis Protein SpsA, Chain A"/>
    <property type="match status" value="1"/>
</dbReference>
<dbReference type="InterPro" id="IPR005771">
    <property type="entry name" value="GalU_uridylyltTrfase_bac/arc"/>
</dbReference>
<evidence type="ECO:0000256" key="7">
    <source>
        <dbReference type="RuleBase" id="RU361259"/>
    </source>
</evidence>
<evidence type="ECO:0000256" key="1">
    <source>
        <dbReference type="ARBA" id="ARBA00005136"/>
    </source>
</evidence>
<protein>
    <recommendedName>
        <fullName evidence="3 7">UTP--glucose-1-phosphate uridylyltransferase</fullName>
        <ecNumber evidence="3 7">2.7.7.9</ecNumber>
    </recommendedName>
    <alternativeName>
        <fullName evidence="7">UDP-glucose pyrophosphorylase</fullName>
    </alternativeName>
</protein>
<evidence type="ECO:0000256" key="2">
    <source>
        <dbReference type="ARBA" id="ARBA00006890"/>
    </source>
</evidence>
<reference evidence="9" key="1">
    <citation type="submission" date="2020-10" db="EMBL/GenBank/DDBJ databases">
        <authorList>
            <person name="Gilroy R."/>
        </authorList>
    </citation>
    <scope>NUCLEOTIDE SEQUENCE</scope>
    <source>
        <strain evidence="9">C6-149</strain>
    </source>
</reference>
<dbReference type="Proteomes" id="UP000823614">
    <property type="component" value="Unassembled WGS sequence"/>
</dbReference>
<evidence type="ECO:0000256" key="4">
    <source>
        <dbReference type="ARBA" id="ARBA00022679"/>
    </source>
</evidence>
<dbReference type="PANTHER" id="PTHR43197:SF1">
    <property type="entry name" value="UTP--GLUCOSE-1-PHOSPHATE URIDYLYLTRANSFERASE"/>
    <property type="match status" value="1"/>
</dbReference>
<comment type="caution">
    <text evidence="9">The sequence shown here is derived from an EMBL/GenBank/DDBJ whole genome shotgun (WGS) entry which is preliminary data.</text>
</comment>
<gene>
    <name evidence="9" type="primary">galU</name>
    <name evidence="9" type="ORF">IAA89_03740</name>
</gene>
<feature type="domain" description="Nucleotidyl transferase" evidence="8">
    <location>
        <begin position="6"/>
        <end position="262"/>
    </location>
</feature>
<comment type="catalytic activity">
    <reaction evidence="6 7">
        <text>alpha-D-glucose 1-phosphate + UTP + H(+) = UDP-alpha-D-glucose + diphosphate</text>
        <dbReference type="Rhea" id="RHEA:19889"/>
        <dbReference type="ChEBI" id="CHEBI:15378"/>
        <dbReference type="ChEBI" id="CHEBI:33019"/>
        <dbReference type="ChEBI" id="CHEBI:46398"/>
        <dbReference type="ChEBI" id="CHEBI:58601"/>
        <dbReference type="ChEBI" id="CHEBI:58885"/>
        <dbReference type="EC" id="2.7.7.9"/>
    </reaction>
</comment>
<reference evidence="9" key="2">
    <citation type="journal article" date="2021" name="PeerJ">
        <title>Extensive microbial diversity within the chicken gut microbiome revealed by metagenomics and culture.</title>
        <authorList>
            <person name="Gilroy R."/>
            <person name="Ravi A."/>
            <person name="Getino M."/>
            <person name="Pursley I."/>
            <person name="Horton D.L."/>
            <person name="Alikhan N.F."/>
            <person name="Baker D."/>
            <person name="Gharbi K."/>
            <person name="Hall N."/>
            <person name="Watson M."/>
            <person name="Adriaenssens E.M."/>
            <person name="Foster-Nyarko E."/>
            <person name="Jarju S."/>
            <person name="Secka A."/>
            <person name="Antonio M."/>
            <person name="Oren A."/>
            <person name="Chaudhuri R.R."/>
            <person name="La Ragione R."/>
            <person name="Hildebrand F."/>
            <person name="Pallen M.J."/>
        </authorList>
    </citation>
    <scope>NUCLEOTIDE SEQUENCE</scope>
    <source>
        <strain evidence="9">C6-149</strain>
    </source>
</reference>
<accession>A0A9D9H9Q2</accession>
<dbReference type="InterPro" id="IPR029044">
    <property type="entry name" value="Nucleotide-diphossugar_trans"/>
</dbReference>
<keyword evidence="4 7" id="KW-0808">Transferase</keyword>
<evidence type="ECO:0000313" key="10">
    <source>
        <dbReference type="Proteomes" id="UP000823614"/>
    </source>
</evidence>
<dbReference type="SUPFAM" id="SSF53448">
    <property type="entry name" value="Nucleotide-diphospho-sugar transferases"/>
    <property type="match status" value="1"/>
</dbReference>
<comment type="similarity">
    <text evidence="2 7">Belongs to the UDPGP type 2 family.</text>
</comment>
<evidence type="ECO:0000256" key="6">
    <source>
        <dbReference type="ARBA" id="ARBA00048128"/>
    </source>
</evidence>
<dbReference type="CDD" id="cd02541">
    <property type="entry name" value="UGPase_prokaryotic"/>
    <property type="match status" value="1"/>
</dbReference>
<organism evidence="9 10">
    <name type="scientific">Candidatus Gallilactobacillus intestinavium</name>
    <dbReference type="NCBI Taxonomy" id="2840838"/>
    <lineage>
        <taxon>Bacteria</taxon>
        <taxon>Bacillati</taxon>
        <taxon>Bacillota</taxon>
        <taxon>Bacilli</taxon>
        <taxon>Lactobacillales</taxon>
        <taxon>Lactobacillaceae</taxon>
        <taxon>Lactobacillaceae incertae sedis</taxon>
        <taxon>Candidatus Gallilactobacillus</taxon>
    </lineage>
</organism>
<dbReference type="InterPro" id="IPR005835">
    <property type="entry name" value="NTP_transferase_dom"/>
</dbReference>
<evidence type="ECO:0000256" key="3">
    <source>
        <dbReference type="ARBA" id="ARBA00012415"/>
    </source>
</evidence>
<dbReference type="PANTHER" id="PTHR43197">
    <property type="entry name" value="UTP--GLUCOSE-1-PHOSPHATE URIDYLYLTRANSFERASE"/>
    <property type="match status" value="1"/>
</dbReference>
<comment type="pathway">
    <text evidence="1">Carbohydrate metabolism; nucleotide-sugar metabolism.</text>
</comment>
<dbReference type="GO" id="GO:0003983">
    <property type="term" value="F:UTP:glucose-1-phosphate uridylyltransferase activity"/>
    <property type="evidence" value="ECO:0007669"/>
    <property type="project" value="UniProtKB-EC"/>
</dbReference>
<keyword evidence="5 7" id="KW-0548">Nucleotidyltransferase</keyword>
<dbReference type="EC" id="2.7.7.9" evidence="3 7"/>
<name>A0A9D9H9Q2_9LACO</name>
<dbReference type="GO" id="GO:0006011">
    <property type="term" value="P:UDP-alpha-D-glucose metabolic process"/>
    <property type="evidence" value="ECO:0007669"/>
    <property type="project" value="InterPro"/>
</dbReference>
<dbReference type="AlphaFoldDB" id="A0A9D9H9Q2"/>
<evidence type="ECO:0000256" key="5">
    <source>
        <dbReference type="ARBA" id="ARBA00022695"/>
    </source>
</evidence>
<dbReference type="Pfam" id="PF00483">
    <property type="entry name" value="NTP_transferase"/>
    <property type="match status" value="1"/>
</dbReference>
<evidence type="ECO:0000313" key="9">
    <source>
        <dbReference type="EMBL" id="MBO8441542.1"/>
    </source>
</evidence>
<sequence length="295" mass="33256">MKKVRKAIIPAAGYGTRFLPETKAIAKEMLPIVDKPTIQFIVEEAHKSGIDQVCVVTGRGKRSIEDHFDSAPELEAELATKGKDKMLQEVQAINDDQLYFIRQTHMRGLGDAILTAKDFIGDEPFAVLLGDDVMQDEIPLTKQLIDCYEDTQASTLAVMKVPHEEVNKYGVINPTKEVKDGLYEVSNFVEKPDPEEAPSDLAIIGRYVLSPEIFQALEQTPYGRGNELQLTDAIDLLNKKQKVYAHLFNGNRYDVGYKFGLIKTNIEFGLQHEDVKNDLQNYIIDLAEKLKKEDK</sequence>
<dbReference type="NCBIfam" id="TIGR01099">
    <property type="entry name" value="galU"/>
    <property type="match status" value="1"/>
</dbReference>